<gene>
    <name evidence="11" type="ORF">ILUMI_22691</name>
</gene>
<comment type="function">
    <text evidence="10">Component of the cytochrome c oxidase, the last enzyme in the mitochondrial electron transport chain which drives oxidative phosphorylation.</text>
</comment>
<accession>A0A8K0G0A8</accession>
<dbReference type="PRINTS" id="PR01873">
    <property type="entry name" value="CYTCOXIDASE4"/>
</dbReference>
<dbReference type="OrthoDB" id="186013at2759"/>
<dbReference type="AlphaFoldDB" id="A0A8K0G0A8"/>
<dbReference type="Proteomes" id="UP000801492">
    <property type="component" value="Unassembled WGS sequence"/>
</dbReference>
<keyword evidence="3 10" id="KW-0812">Transmembrane</keyword>
<dbReference type="GO" id="GO:0006123">
    <property type="term" value="P:mitochondrial electron transport, cytochrome c to oxygen"/>
    <property type="evidence" value="ECO:0007669"/>
    <property type="project" value="InterPro"/>
</dbReference>
<reference evidence="11" key="1">
    <citation type="submission" date="2019-08" db="EMBL/GenBank/DDBJ databases">
        <title>The genome of the North American firefly Photinus pyralis.</title>
        <authorList>
            <consortium name="Photinus pyralis genome working group"/>
            <person name="Fallon T.R."/>
            <person name="Sander Lower S.E."/>
            <person name="Weng J.-K."/>
        </authorList>
    </citation>
    <scope>NUCLEOTIDE SEQUENCE</scope>
    <source>
        <strain evidence="11">TRF0915ILg1</strain>
        <tissue evidence="11">Whole body</tissue>
    </source>
</reference>
<dbReference type="Gene3D" id="1.10.442.10">
    <property type="entry name" value="Cytochrome c oxidase subunit IV"/>
    <property type="match status" value="1"/>
</dbReference>
<evidence type="ECO:0000256" key="10">
    <source>
        <dbReference type="RuleBase" id="RU367145"/>
    </source>
</evidence>
<dbReference type="FunFam" id="1.10.442.10:FF:000001">
    <property type="entry name" value="Cytochrome c oxidase subunit 4 isoform 1"/>
    <property type="match status" value="1"/>
</dbReference>
<evidence type="ECO:0000256" key="5">
    <source>
        <dbReference type="ARBA" id="ARBA00022946"/>
    </source>
</evidence>
<proteinExistence type="inferred from homology"/>
<evidence type="ECO:0000256" key="7">
    <source>
        <dbReference type="ARBA" id="ARBA00023002"/>
    </source>
</evidence>
<evidence type="ECO:0000256" key="6">
    <source>
        <dbReference type="ARBA" id="ARBA00022989"/>
    </source>
</evidence>
<dbReference type="GO" id="GO:0005743">
    <property type="term" value="C:mitochondrial inner membrane"/>
    <property type="evidence" value="ECO:0007669"/>
    <property type="project" value="UniProtKB-SubCell"/>
</dbReference>
<sequence>MITSRLILLNLKSKSILPLSQLNIIRPPKAPPLIQRRTVIGFADKHTFKDEDEWIRKRIGNREIVGYGTNGEPEYVDRVDYPFPSLRWKPPYPEIQALREKEKGDWRLLSIEEKKALYRANFRQTFAEFLAPTGDWMGIVGVALILTSIGIWLYMLLKKYVYVQTPMPKSLSFNSQQAQCARMLQLRTNPCTGLASKWDYEKMKWKSKPWYIPWEDPYAPIIECEEDLD</sequence>
<evidence type="ECO:0000256" key="3">
    <source>
        <dbReference type="ARBA" id="ARBA00022692"/>
    </source>
</evidence>
<comment type="caution">
    <text evidence="11">The sequence shown here is derived from an EMBL/GenBank/DDBJ whole genome shotgun (WGS) entry which is preliminary data.</text>
</comment>
<keyword evidence="4 10" id="KW-0999">Mitochondrion inner membrane</keyword>
<keyword evidence="12" id="KW-1185">Reference proteome</keyword>
<dbReference type="PANTHER" id="PTHR10707:SF10">
    <property type="entry name" value="CYTOCHROME C OXIDASE SUBUNIT 4"/>
    <property type="match status" value="1"/>
</dbReference>
<dbReference type="GO" id="GO:0016491">
    <property type="term" value="F:oxidoreductase activity"/>
    <property type="evidence" value="ECO:0007669"/>
    <property type="project" value="UniProtKB-KW"/>
</dbReference>
<evidence type="ECO:0000256" key="8">
    <source>
        <dbReference type="ARBA" id="ARBA00023128"/>
    </source>
</evidence>
<dbReference type="SUPFAM" id="SSF81406">
    <property type="entry name" value="Mitochondrial cytochrome c oxidase subunit IV"/>
    <property type="match status" value="1"/>
</dbReference>
<name>A0A8K0G0A8_IGNLU</name>
<keyword evidence="7" id="KW-0560">Oxidoreductase</keyword>
<evidence type="ECO:0000256" key="1">
    <source>
        <dbReference type="ARBA" id="ARBA00004434"/>
    </source>
</evidence>
<dbReference type="CDD" id="cd00922">
    <property type="entry name" value="Cyt_c_Oxidase_IV"/>
    <property type="match status" value="1"/>
</dbReference>
<dbReference type="GO" id="GO:0045277">
    <property type="term" value="C:respiratory chain complex IV"/>
    <property type="evidence" value="ECO:0007669"/>
    <property type="project" value="InterPro"/>
</dbReference>
<evidence type="ECO:0000256" key="2">
    <source>
        <dbReference type="ARBA" id="ARBA00008135"/>
    </source>
</evidence>
<dbReference type="InterPro" id="IPR004203">
    <property type="entry name" value="Cyt_c_oxidase_su4_fam"/>
</dbReference>
<keyword evidence="9 10" id="KW-0472">Membrane</keyword>
<dbReference type="PANTHER" id="PTHR10707">
    <property type="entry name" value="CYTOCHROME C OXIDASE SUBUNIT IV"/>
    <property type="match status" value="1"/>
</dbReference>
<evidence type="ECO:0000313" key="12">
    <source>
        <dbReference type="Proteomes" id="UP000801492"/>
    </source>
</evidence>
<evidence type="ECO:0000256" key="9">
    <source>
        <dbReference type="ARBA" id="ARBA00023136"/>
    </source>
</evidence>
<keyword evidence="6 10" id="KW-1133">Transmembrane helix</keyword>
<protein>
    <recommendedName>
        <fullName evidence="10">Cytochrome c oxidase subunit 4</fullName>
    </recommendedName>
</protein>
<keyword evidence="8 10" id="KW-0496">Mitochondrion</keyword>
<comment type="subcellular location">
    <subcellularLocation>
        <location evidence="1 10">Mitochondrion inner membrane</location>
        <topology evidence="1 10">Single-pass membrane protein</topology>
    </subcellularLocation>
</comment>
<feature type="transmembrane region" description="Helical" evidence="10">
    <location>
        <begin position="136"/>
        <end position="157"/>
    </location>
</feature>
<dbReference type="Pfam" id="PF02936">
    <property type="entry name" value="COX4"/>
    <property type="match status" value="1"/>
</dbReference>
<comment type="subunit">
    <text evidence="10">Component of the cytochrome c oxidase (complex IV, CIV), a multisubunit enzyme composed of 14 subunits.</text>
</comment>
<evidence type="ECO:0000313" key="11">
    <source>
        <dbReference type="EMBL" id="KAF2883482.1"/>
    </source>
</evidence>
<evidence type="ECO:0000256" key="4">
    <source>
        <dbReference type="ARBA" id="ARBA00022792"/>
    </source>
</evidence>
<organism evidence="11 12">
    <name type="scientific">Ignelater luminosus</name>
    <name type="common">Cucubano</name>
    <name type="synonym">Pyrophorus luminosus</name>
    <dbReference type="NCBI Taxonomy" id="2038154"/>
    <lineage>
        <taxon>Eukaryota</taxon>
        <taxon>Metazoa</taxon>
        <taxon>Ecdysozoa</taxon>
        <taxon>Arthropoda</taxon>
        <taxon>Hexapoda</taxon>
        <taxon>Insecta</taxon>
        <taxon>Pterygota</taxon>
        <taxon>Neoptera</taxon>
        <taxon>Endopterygota</taxon>
        <taxon>Coleoptera</taxon>
        <taxon>Polyphaga</taxon>
        <taxon>Elateriformia</taxon>
        <taxon>Elateroidea</taxon>
        <taxon>Elateridae</taxon>
        <taxon>Agrypninae</taxon>
        <taxon>Pyrophorini</taxon>
        <taxon>Ignelater</taxon>
    </lineage>
</organism>
<comment type="pathway">
    <text evidence="10">Energy metabolism; oxidative phosphorylation.</text>
</comment>
<dbReference type="InterPro" id="IPR036639">
    <property type="entry name" value="Cyt_c_oxidase_su4_sf"/>
</dbReference>
<dbReference type="InterPro" id="IPR013288">
    <property type="entry name" value="Cyt_c_oxidase_su4"/>
</dbReference>
<dbReference type="EMBL" id="VTPC01090405">
    <property type="protein sequence ID" value="KAF2883482.1"/>
    <property type="molecule type" value="Genomic_DNA"/>
</dbReference>
<dbReference type="UniPathway" id="UPA00705"/>
<comment type="similarity">
    <text evidence="2 10">Belongs to the cytochrome c oxidase IV family.</text>
</comment>
<keyword evidence="5" id="KW-0809">Transit peptide</keyword>